<sequence length="232" mass="26454">MNIVIIEDEARIARRLQRMTSEFFTDRPHEIIICDSLQKGLDQVSTRIPDLLLLDLNLNGDNGFELLEHMVAASFHTIIVSANTDKAITAFAYGVLDFVPKPFDQDRLFKALTRFVSPAIKPDEGIKYLAVKRAGQVRLINISEVIYIKGAGIYTELHLSNGQNELHDKSLEYLQQLLPERFERIHKSYLVNFQQIEKIIINPGTRYGALLKTGEVLPVGRSKYKDLKNKMV</sequence>
<dbReference type="InterPro" id="IPR011006">
    <property type="entry name" value="CheY-like_superfamily"/>
</dbReference>
<dbReference type="RefSeq" id="WP_111959651.1">
    <property type="nucleotide sequence ID" value="NZ_BJYI01000005.1"/>
</dbReference>
<dbReference type="SMART" id="SM00850">
    <property type="entry name" value="LytTR"/>
    <property type="match status" value="1"/>
</dbReference>
<evidence type="ECO:0000313" key="4">
    <source>
        <dbReference type="EMBL" id="GEN71327.1"/>
    </source>
</evidence>
<dbReference type="InterPro" id="IPR001789">
    <property type="entry name" value="Sig_transdc_resp-reg_receiver"/>
</dbReference>
<evidence type="ECO:0000259" key="2">
    <source>
        <dbReference type="PROSITE" id="PS50110"/>
    </source>
</evidence>
<dbReference type="Pfam" id="PF04397">
    <property type="entry name" value="LytTR"/>
    <property type="match status" value="1"/>
</dbReference>
<evidence type="ECO:0000259" key="3">
    <source>
        <dbReference type="PROSITE" id="PS50930"/>
    </source>
</evidence>
<dbReference type="GO" id="GO:0003677">
    <property type="term" value="F:DNA binding"/>
    <property type="evidence" value="ECO:0007669"/>
    <property type="project" value="UniProtKB-KW"/>
</dbReference>
<dbReference type="PANTHER" id="PTHR37299:SF1">
    <property type="entry name" value="STAGE 0 SPORULATION PROTEIN A HOMOLOG"/>
    <property type="match status" value="1"/>
</dbReference>
<dbReference type="PROSITE" id="PS50930">
    <property type="entry name" value="HTH_LYTTR"/>
    <property type="match status" value="1"/>
</dbReference>
<evidence type="ECO:0000256" key="1">
    <source>
        <dbReference type="PROSITE-ProRule" id="PRU00169"/>
    </source>
</evidence>
<dbReference type="Proteomes" id="UP000321150">
    <property type="component" value="Unassembled WGS sequence"/>
</dbReference>
<organism evidence="4 5">
    <name type="scientific">Chryseobacterium lathyri</name>
    <dbReference type="NCBI Taxonomy" id="395933"/>
    <lineage>
        <taxon>Bacteria</taxon>
        <taxon>Pseudomonadati</taxon>
        <taxon>Bacteroidota</taxon>
        <taxon>Flavobacteriia</taxon>
        <taxon>Flavobacteriales</taxon>
        <taxon>Weeksellaceae</taxon>
        <taxon>Chryseobacterium group</taxon>
        <taxon>Chryseobacterium</taxon>
    </lineage>
</organism>
<gene>
    <name evidence="4" type="ORF">CLA01_13990</name>
</gene>
<dbReference type="Gene3D" id="2.40.50.1020">
    <property type="entry name" value="LytTr DNA-binding domain"/>
    <property type="match status" value="1"/>
</dbReference>
<dbReference type="PANTHER" id="PTHR37299">
    <property type="entry name" value="TRANSCRIPTIONAL REGULATOR-RELATED"/>
    <property type="match status" value="1"/>
</dbReference>
<dbReference type="EMBL" id="BJYI01000005">
    <property type="protein sequence ID" value="GEN71327.1"/>
    <property type="molecule type" value="Genomic_DNA"/>
</dbReference>
<feature type="domain" description="Response regulatory" evidence="2">
    <location>
        <begin position="2"/>
        <end position="116"/>
    </location>
</feature>
<dbReference type="GO" id="GO:0000156">
    <property type="term" value="F:phosphorelay response regulator activity"/>
    <property type="evidence" value="ECO:0007669"/>
    <property type="project" value="InterPro"/>
</dbReference>
<dbReference type="SUPFAM" id="SSF52172">
    <property type="entry name" value="CheY-like"/>
    <property type="match status" value="1"/>
</dbReference>
<feature type="modified residue" description="4-aspartylphosphate" evidence="1">
    <location>
        <position position="55"/>
    </location>
</feature>
<dbReference type="AlphaFoldDB" id="A0A511Y7Z2"/>
<dbReference type="SMART" id="SM00448">
    <property type="entry name" value="REC"/>
    <property type="match status" value="1"/>
</dbReference>
<protein>
    <submittedName>
        <fullName evidence="4">DNA-binding response regulator</fullName>
    </submittedName>
</protein>
<comment type="caution">
    <text evidence="4">The sequence shown here is derived from an EMBL/GenBank/DDBJ whole genome shotgun (WGS) entry which is preliminary data.</text>
</comment>
<accession>A0A511Y7Z2</accession>
<dbReference type="InterPro" id="IPR046947">
    <property type="entry name" value="LytR-like"/>
</dbReference>
<keyword evidence="1" id="KW-0597">Phosphoprotein</keyword>
<dbReference type="Gene3D" id="3.40.50.2300">
    <property type="match status" value="1"/>
</dbReference>
<dbReference type="Pfam" id="PF00072">
    <property type="entry name" value="Response_reg"/>
    <property type="match status" value="1"/>
</dbReference>
<evidence type="ECO:0000313" key="5">
    <source>
        <dbReference type="Proteomes" id="UP000321150"/>
    </source>
</evidence>
<dbReference type="InterPro" id="IPR007492">
    <property type="entry name" value="LytTR_DNA-bd_dom"/>
</dbReference>
<dbReference type="PROSITE" id="PS50110">
    <property type="entry name" value="RESPONSE_REGULATORY"/>
    <property type="match status" value="1"/>
</dbReference>
<feature type="domain" description="HTH LytTR-type" evidence="3">
    <location>
        <begin position="129"/>
        <end position="232"/>
    </location>
</feature>
<dbReference type="OrthoDB" id="9781059at2"/>
<proteinExistence type="predicted"/>
<name>A0A511Y7Z2_9FLAO</name>
<reference evidence="4 5" key="1">
    <citation type="submission" date="2019-07" db="EMBL/GenBank/DDBJ databases">
        <title>Whole genome shotgun sequence of Chryseobacterium lathyri NBRC 105250.</title>
        <authorList>
            <person name="Hosoyama A."/>
            <person name="Uohara A."/>
            <person name="Ohji S."/>
            <person name="Ichikawa N."/>
        </authorList>
    </citation>
    <scope>NUCLEOTIDE SEQUENCE [LARGE SCALE GENOMIC DNA]</scope>
    <source>
        <strain evidence="4 5">NBRC 105250</strain>
    </source>
</reference>
<keyword evidence="4" id="KW-0238">DNA-binding</keyword>